<protein>
    <submittedName>
        <fullName evidence="1">Uncharacterized protein</fullName>
    </submittedName>
</protein>
<organism evidence="1 2">
    <name type="scientific">Lasius platythorax</name>
    <dbReference type="NCBI Taxonomy" id="488582"/>
    <lineage>
        <taxon>Eukaryota</taxon>
        <taxon>Metazoa</taxon>
        <taxon>Ecdysozoa</taxon>
        <taxon>Arthropoda</taxon>
        <taxon>Hexapoda</taxon>
        <taxon>Insecta</taxon>
        <taxon>Pterygota</taxon>
        <taxon>Neoptera</taxon>
        <taxon>Endopterygota</taxon>
        <taxon>Hymenoptera</taxon>
        <taxon>Apocrita</taxon>
        <taxon>Aculeata</taxon>
        <taxon>Formicoidea</taxon>
        <taxon>Formicidae</taxon>
        <taxon>Formicinae</taxon>
        <taxon>Lasius</taxon>
        <taxon>Lasius</taxon>
    </lineage>
</organism>
<keyword evidence="2" id="KW-1185">Reference proteome</keyword>
<proteinExistence type="predicted"/>
<accession>A0AAV2NML3</accession>
<reference evidence="1" key="1">
    <citation type="submission" date="2024-04" db="EMBL/GenBank/DDBJ databases">
        <authorList>
            <consortium name="Molecular Ecology Group"/>
        </authorList>
    </citation>
    <scope>NUCLEOTIDE SEQUENCE</scope>
</reference>
<evidence type="ECO:0000313" key="2">
    <source>
        <dbReference type="Proteomes" id="UP001497644"/>
    </source>
</evidence>
<name>A0AAV2NML3_9HYME</name>
<dbReference type="AlphaFoldDB" id="A0AAV2NML3"/>
<evidence type="ECO:0000313" key="1">
    <source>
        <dbReference type="EMBL" id="CAL1680985.1"/>
    </source>
</evidence>
<gene>
    <name evidence="1" type="ORF">LPLAT_LOCUS7152</name>
</gene>
<sequence>MSFCRAAFNNISMWTFNFYHNIIHVVFPTRYLSDIRIEGFMNIFYRQWVHLQRLTERDDFAAMWGDTQEAREWEDNNPWMFKNIFCLRKFFGLESYEECIPFDSENWDTELESEEPTAKRCQMEYW</sequence>
<dbReference type="Proteomes" id="UP001497644">
    <property type="component" value="Chromosome 3"/>
</dbReference>
<dbReference type="EMBL" id="OZ034826">
    <property type="protein sequence ID" value="CAL1680985.1"/>
    <property type="molecule type" value="Genomic_DNA"/>
</dbReference>